<dbReference type="PANTHER" id="PTHR30175:SF1">
    <property type="entry name" value="PTS SYSTEM ARBUTIN-, CELLOBIOSE-, AND SALICIN-SPECIFIC EIIBC COMPONENT-RELATED"/>
    <property type="match status" value="1"/>
</dbReference>
<evidence type="ECO:0000313" key="8">
    <source>
        <dbReference type="EMBL" id="STQ44391.1"/>
    </source>
</evidence>
<dbReference type="InterPro" id="IPR050558">
    <property type="entry name" value="PTS_Sugar-Specific_Components"/>
</dbReference>
<evidence type="ECO:0000313" key="9">
    <source>
        <dbReference type="Proteomes" id="UP000254304"/>
    </source>
</evidence>
<dbReference type="Proteomes" id="UP000254304">
    <property type="component" value="Unassembled WGS sequence"/>
</dbReference>
<evidence type="ECO:0000256" key="3">
    <source>
        <dbReference type="ARBA" id="ARBA00022679"/>
    </source>
</evidence>
<proteinExistence type="predicted"/>
<evidence type="ECO:0000256" key="2">
    <source>
        <dbReference type="ARBA" id="ARBA00022597"/>
    </source>
</evidence>
<sequence length="59" mass="6224">MSKNYAAVAHSIVDAIGGVGNVAAVTHCMTRLRFTLVDNNVVDLPRLKAISGVMGRGQQ</sequence>
<dbReference type="GO" id="GO:0009401">
    <property type="term" value="P:phosphoenolpyruvate-dependent sugar phosphotransferase system"/>
    <property type="evidence" value="ECO:0007669"/>
    <property type="project" value="UniProtKB-KW"/>
</dbReference>
<dbReference type="AlphaFoldDB" id="A0A377NA08"/>
<keyword evidence="2" id="KW-0762">Sugar transport</keyword>
<protein>
    <submittedName>
        <fullName evidence="8">PTS system EIIBC component SA0186</fullName>
    </submittedName>
</protein>
<evidence type="ECO:0000256" key="4">
    <source>
        <dbReference type="ARBA" id="ARBA00022683"/>
    </source>
</evidence>
<name>A0A377NA08_9GAMM</name>
<feature type="domain" description="PTS EIIB type-1" evidence="7">
    <location>
        <begin position="6"/>
        <end position="59"/>
    </location>
</feature>
<dbReference type="PANTHER" id="PTHR30175">
    <property type="entry name" value="PHOSPHOTRANSFERASE SYSTEM TRANSPORT PROTEIN"/>
    <property type="match status" value="1"/>
</dbReference>
<dbReference type="PROSITE" id="PS51098">
    <property type="entry name" value="PTS_EIIB_TYPE_1"/>
    <property type="match status" value="1"/>
</dbReference>
<evidence type="ECO:0000256" key="1">
    <source>
        <dbReference type="ARBA" id="ARBA00022448"/>
    </source>
</evidence>
<dbReference type="InterPro" id="IPR018113">
    <property type="entry name" value="PTrfase_EIIB_Cys"/>
</dbReference>
<evidence type="ECO:0000256" key="5">
    <source>
        <dbReference type="ARBA" id="ARBA00022777"/>
    </source>
</evidence>
<dbReference type="GO" id="GO:0005886">
    <property type="term" value="C:plasma membrane"/>
    <property type="evidence" value="ECO:0007669"/>
    <property type="project" value="TreeGrafter"/>
</dbReference>
<dbReference type="Pfam" id="PF00367">
    <property type="entry name" value="PTS_EIIB"/>
    <property type="match status" value="1"/>
</dbReference>
<evidence type="ECO:0000259" key="7">
    <source>
        <dbReference type="PROSITE" id="PS51098"/>
    </source>
</evidence>
<gene>
    <name evidence="8" type="ORF">NCTC12157_02111</name>
</gene>
<dbReference type="InterPro" id="IPR036878">
    <property type="entry name" value="Glu_permease_IIB"/>
</dbReference>
<feature type="active site" description="Phosphocysteine intermediate; for EIIB activity" evidence="6">
    <location>
        <position position="28"/>
    </location>
</feature>
<dbReference type="InterPro" id="IPR001996">
    <property type="entry name" value="PTS_IIB_1"/>
</dbReference>
<dbReference type="SUPFAM" id="SSF55604">
    <property type="entry name" value="Glucose permease domain IIB"/>
    <property type="match status" value="1"/>
</dbReference>
<keyword evidence="1" id="KW-0813">Transport</keyword>
<dbReference type="GO" id="GO:0016301">
    <property type="term" value="F:kinase activity"/>
    <property type="evidence" value="ECO:0007669"/>
    <property type="project" value="UniProtKB-KW"/>
</dbReference>
<keyword evidence="5" id="KW-0418">Kinase</keyword>
<keyword evidence="3" id="KW-0808">Transferase</keyword>
<dbReference type="GO" id="GO:0090589">
    <property type="term" value="F:protein-phosphocysteine-trehalose phosphotransferase system transporter activity"/>
    <property type="evidence" value="ECO:0007669"/>
    <property type="project" value="TreeGrafter"/>
</dbReference>
<keyword evidence="4" id="KW-0598">Phosphotransferase system</keyword>
<evidence type="ECO:0000256" key="6">
    <source>
        <dbReference type="PROSITE-ProRule" id="PRU00421"/>
    </source>
</evidence>
<dbReference type="PROSITE" id="PS01035">
    <property type="entry name" value="PTS_EIIB_TYPE_1_CYS"/>
    <property type="match status" value="1"/>
</dbReference>
<organism evidence="8 9">
    <name type="scientific">Ewingella americana</name>
    <dbReference type="NCBI Taxonomy" id="41202"/>
    <lineage>
        <taxon>Bacteria</taxon>
        <taxon>Pseudomonadati</taxon>
        <taxon>Pseudomonadota</taxon>
        <taxon>Gammaproteobacteria</taxon>
        <taxon>Enterobacterales</taxon>
        <taxon>Yersiniaceae</taxon>
        <taxon>Ewingella</taxon>
    </lineage>
</organism>
<dbReference type="EMBL" id="UGGO01000001">
    <property type="protein sequence ID" value="STQ44391.1"/>
    <property type="molecule type" value="Genomic_DNA"/>
</dbReference>
<dbReference type="GO" id="GO:0015771">
    <property type="term" value="P:trehalose transport"/>
    <property type="evidence" value="ECO:0007669"/>
    <property type="project" value="TreeGrafter"/>
</dbReference>
<reference evidence="8 9" key="1">
    <citation type="submission" date="2018-06" db="EMBL/GenBank/DDBJ databases">
        <authorList>
            <consortium name="Pathogen Informatics"/>
            <person name="Doyle S."/>
        </authorList>
    </citation>
    <scope>NUCLEOTIDE SEQUENCE [LARGE SCALE GENOMIC DNA]</scope>
    <source>
        <strain evidence="8 9">NCTC12157</strain>
    </source>
</reference>
<dbReference type="Gene3D" id="3.30.1360.60">
    <property type="entry name" value="Glucose permease domain IIB"/>
    <property type="match status" value="1"/>
</dbReference>
<dbReference type="GO" id="GO:0008982">
    <property type="term" value="F:protein-N(PI)-phosphohistidine-sugar phosphotransferase activity"/>
    <property type="evidence" value="ECO:0007669"/>
    <property type="project" value="InterPro"/>
</dbReference>
<accession>A0A377NA08</accession>